<evidence type="ECO:0000256" key="2">
    <source>
        <dbReference type="ARBA" id="ARBA00023125"/>
    </source>
</evidence>
<dbReference type="InterPro" id="IPR000792">
    <property type="entry name" value="Tscrpt_reg_LuxR_C"/>
</dbReference>
<keyword evidence="6" id="KW-1185">Reference proteome</keyword>
<evidence type="ECO:0000313" key="5">
    <source>
        <dbReference type="EMBL" id="WGL15095.1"/>
    </source>
</evidence>
<dbReference type="EMBL" id="CP118605">
    <property type="protein sequence ID" value="WGL15095.1"/>
    <property type="molecule type" value="Genomic_DNA"/>
</dbReference>
<evidence type="ECO:0000259" key="4">
    <source>
        <dbReference type="PROSITE" id="PS50043"/>
    </source>
</evidence>
<dbReference type="PROSITE" id="PS50043">
    <property type="entry name" value="HTH_LUXR_2"/>
    <property type="match status" value="1"/>
</dbReference>
<keyword evidence="2" id="KW-0238">DNA-binding</keyword>
<evidence type="ECO:0000256" key="1">
    <source>
        <dbReference type="ARBA" id="ARBA00023015"/>
    </source>
</evidence>
<dbReference type="PANTHER" id="PTHR44688:SF16">
    <property type="entry name" value="DNA-BINDING TRANSCRIPTIONAL ACTIVATOR DEVR_DOSR"/>
    <property type="match status" value="1"/>
</dbReference>
<dbReference type="Proteomes" id="UP001236500">
    <property type="component" value="Chromosome"/>
</dbReference>
<name>A0ABY8N9D5_9GAMM</name>
<proteinExistence type="predicted"/>
<dbReference type="InterPro" id="IPR036388">
    <property type="entry name" value="WH-like_DNA-bd_sf"/>
</dbReference>
<organism evidence="5 6">
    <name type="scientific">Microbulbifer bruguierae</name>
    <dbReference type="NCBI Taxonomy" id="3029061"/>
    <lineage>
        <taxon>Bacteria</taxon>
        <taxon>Pseudomonadati</taxon>
        <taxon>Pseudomonadota</taxon>
        <taxon>Gammaproteobacteria</taxon>
        <taxon>Cellvibrionales</taxon>
        <taxon>Microbulbiferaceae</taxon>
        <taxon>Microbulbifer</taxon>
    </lineage>
</organism>
<gene>
    <name evidence="5" type="ORF">PVT68_09925</name>
</gene>
<dbReference type="Gene3D" id="1.10.10.10">
    <property type="entry name" value="Winged helix-like DNA-binding domain superfamily/Winged helix DNA-binding domain"/>
    <property type="match status" value="1"/>
</dbReference>
<protein>
    <submittedName>
        <fullName evidence="5">LuxR C-terminal-related transcriptional regulator</fullName>
    </submittedName>
</protein>
<evidence type="ECO:0000256" key="3">
    <source>
        <dbReference type="ARBA" id="ARBA00023163"/>
    </source>
</evidence>
<keyword evidence="1" id="KW-0805">Transcription regulation</keyword>
<dbReference type="InterPro" id="IPR016032">
    <property type="entry name" value="Sig_transdc_resp-reg_C-effctor"/>
</dbReference>
<dbReference type="SUPFAM" id="SSF46894">
    <property type="entry name" value="C-terminal effector domain of the bipartite response regulators"/>
    <property type="match status" value="1"/>
</dbReference>
<dbReference type="SMART" id="SM00421">
    <property type="entry name" value="HTH_LUXR"/>
    <property type="match status" value="1"/>
</dbReference>
<dbReference type="PRINTS" id="PR00038">
    <property type="entry name" value="HTHLUXR"/>
</dbReference>
<sequence>MINGREEQANWHKTLGQLVTALGSDLFYRQLLETIHSRVPVDYPQIWLYHREQRPSALYYDLPPGDEPNQIDRYIAGSYRLDPFYLTAFEAGEPGVYRLTEIAAQRFEQSDYYKSYYALLKATDEIVFIADINPDSSLQVCLMRGDTAGRFTDRELEFLRLAEPVITPLLRQHLKLSPPPPAAPPGMEKSVERAFGLFGQSMLTGRERDVLGLILQGYNSRVAAERLGISAETLRRHRKNIYRKLDISSQNELFSLFLSSLHCLDHTPNVDPLFTYMNMQADS</sequence>
<accession>A0ABY8N9D5</accession>
<dbReference type="CDD" id="cd06170">
    <property type="entry name" value="LuxR_C_like"/>
    <property type="match status" value="1"/>
</dbReference>
<keyword evidence="3" id="KW-0804">Transcription</keyword>
<dbReference type="PANTHER" id="PTHR44688">
    <property type="entry name" value="DNA-BINDING TRANSCRIPTIONAL ACTIVATOR DEVR_DOSR"/>
    <property type="match status" value="1"/>
</dbReference>
<reference evidence="5 6" key="1">
    <citation type="submission" date="2023-02" db="EMBL/GenBank/DDBJ databases">
        <title>Description and genomic characterization of Microbulbifer bruguierae sp. nov., isolated from the sediment of mangrove plant Bruguiera sexangula.</title>
        <authorList>
            <person name="Long M."/>
        </authorList>
    </citation>
    <scope>NUCLEOTIDE SEQUENCE [LARGE SCALE GENOMIC DNA]</scope>
    <source>
        <strain evidence="5 6">H12</strain>
    </source>
</reference>
<feature type="domain" description="HTH luxR-type" evidence="4">
    <location>
        <begin position="196"/>
        <end position="261"/>
    </location>
</feature>
<dbReference type="RefSeq" id="WP_280317618.1">
    <property type="nucleotide sequence ID" value="NZ_CP118605.1"/>
</dbReference>
<dbReference type="Pfam" id="PF00196">
    <property type="entry name" value="GerE"/>
    <property type="match status" value="1"/>
</dbReference>
<evidence type="ECO:0000313" key="6">
    <source>
        <dbReference type="Proteomes" id="UP001236500"/>
    </source>
</evidence>